<reference evidence="2 3" key="1">
    <citation type="journal article" date="2024" name="G3 (Bethesda)">
        <title>Genome assembly of Hibiscus sabdariffa L. provides insights into metabolisms of medicinal natural products.</title>
        <authorList>
            <person name="Kim T."/>
        </authorList>
    </citation>
    <scope>NUCLEOTIDE SEQUENCE [LARGE SCALE GENOMIC DNA]</scope>
    <source>
        <strain evidence="2">TK-2024</strain>
        <tissue evidence="2">Old leaves</tissue>
    </source>
</reference>
<evidence type="ECO:0000256" key="1">
    <source>
        <dbReference type="SAM" id="MobiDB-lite"/>
    </source>
</evidence>
<dbReference type="PANTHER" id="PTHR34659">
    <property type="entry name" value="BNAA05G11610D PROTEIN"/>
    <property type="match status" value="1"/>
</dbReference>
<organism evidence="2 3">
    <name type="scientific">Hibiscus sabdariffa</name>
    <name type="common">roselle</name>
    <dbReference type="NCBI Taxonomy" id="183260"/>
    <lineage>
        <taxon>Eukaryota</taxon>
        <taxon>Viridiplantae</taxon>
        <taxon>Streptophyta</taxon>
        <taxon>Embryophyta</taxon>
        <taxon>Tracheophyta</taxon>
        <taxon>Spermatophyta</taxon>
        <taxon>Magnoliopsida</taxon>
        <taxon>eudicotyledons</taxon>
        <taxon>Gunneridae</taxon>
        <taxon>Pentapetalae</taxon>
        <taxon>rosids</taxon>
        <taxon>malvids</taxon>
        <taxon>Malvales</taxon>
        <taxon>Malvaceae</taxon>
        <taxon>Malvoideae</taxon>
        <taxon>Hibiscus</taxon>
    </lineage>
</organism>
<dbReference type="EMBL" id="JBBPBN010000010">
    <property type="protein sequence ID" value="KAK9031191.1"/>
    <property type="molecule type" value="Genomic_DNA"/>
</dbReference>
<gene>
    <name evidence="2" type="ORF">V6N11_032578</name>
</gene>
<dbReference type="PANTHER" id="PTHR34659:SF5">
    <property type="match status" value="1"/>
</dbReference>
<feature type="region of interest" description="Disordered" evidence="1">
    <location>
        <begin position="178"/>
        <end position="200"/>
    </location>
</feature>
<protein>
    <submittedName>
        <fullName evidence="2">Uncharacterized protein</fullName>
    </submittedName>
</protein>
<proteinExistence type="predicted"/>
<feature type="compositionally biased region" description="Polar residues" evidence="1">
    <location>
        <begin position="178"/>
        <end position="193"/>
    </location>
</feature>
<keyword evidence="3" id="KW-1185">Reference proteome</keyword>
<evidence type="ECO:0000313" key="2">
    <source>
        <dbReference type="EMBL" id="KAK9031191.1"/>
    </source>
</evidence>
<evidence type="ECO:0000313" key="3">
    <source>
        <dbReference type="Proteomes" id="UP001396334"/>
    </source>
</evidence>
<dbReference type="InterPro" id="IPR053273">
    <property type="entry name" value="CST_Regulator"/>
</dbReference>
<dbReference type="Proteomes" id="UP001396334">
    <property type="component" value="Unassembled WGS sequence"/>
</dbReference>
<name>A0ABR2T1Q1_9ROSI</name>
<comment type="caution">
    <text evidence="2">The sequence shown here is derived from an EMBL/GenBank/DDBJ whole genome shotgun (WGS) entry which is preliminary data.</text>
</comment>
<accession>A0ABR2T1Q1</accession>
<sequence>MEDKSKGMAWFGDMYQKFEAMCMEVDAIVCQVSVPFIFSPSKLWHFCSDYKFDGVLGQETLRYVESQLQTVGSNVQQFCIELIEELLPLSPTDPVEDLDSNQVQNAGALAYEDSNVSAAEDHSRTEPVEVSCVISVEGIDSGLSSKQTTEDMHPSAHSSGAALSGPVILAILTQAFNNEPQDNDSSADNTSLDSMEETPLSDKIKLEESYIIVESSEVHSLYNEVRKRRSCKKMIREAFFSKLRLAKWHDLMSALSRYIAEQESRDDEFSESDWEIVETSSS</sequence>